<proteinExistence type="predicted"/>
<dbReference type="Proteomes" id="UP000799772">
    <property type="component" value="Unassembled WGS sequence"/>
</dbReference>
<evidence type="ECO:0000256" key="1">
    <source>
        <dbReference type="SAM" id="MobiDB-lite"/>
    </source>
</evidence>
<keyword evidence="3" id="KW-1185">Reference proteome</keyword>
<evidence type="ECO:0000313" key="3">
    <source>
        <dbReference type="Proteomes" id="UP000799772"/>
    </source>
</evidence>
<protein>
    <submittedName>
        <fullName evidence="2">Uncharacterized protein</fullName>
    </submittedName>
</protein>
<dbReference type="OrthoDB" id="3439627at2759"/>
<comment type="caution">
    <text evidence="2">The sequence shown here is derived from an EMBL/GenBank/DDBJ whole genome shotgun (WGS) entry which is preliminary data.</text>
</comment>
<gene>
    <name evidence="2" type="ORF">NA57DRAFT_77235</name>
</gene>
<reference evidence="2" key="1">
    <citation type="journal article" date="2020" name="Stud. Mycol.">
        <title>101 Dothideomycetes genomes: a test case for predicting lifestyles and emergence of pathogens.</title>
        <authorList>
            <person name="Haridas S."/>
            <person name="Albert R."/>
            <person name="Binder M."/>
            <person name="Bloem J."/>
            <person name="Labutti K."/>
            <person name="Salamov A."/>
            <person name="Andreopoulos B."/>
            <person name="Baker S."/>
            <person name="Barry K."/>
            <person name="Bills G."/>
            <person name="Bluhm B."/>
            <person name="Cannon C."/>
            <person name="Castanera R."/>
            <person name="Culley D."/>
            <person name="Daum C."/>
            <person name="Ezra D."/>
            <person name="Gonzalez J."/>
            <person name="Henrissat B."/>
            <person name="Kuo A."/>
            <person name="Liang C."/>
            <person name="Lipzen A."/>
            <person name="Lutzoni F."/>
            <person name="Magnuson J."/>
            <person name="Mondo S."/>
            <person name="Nolan M."/>
            <person name="Ohm R."/>
            <person name="Pangilinan J."/>
            <person name="Park H.-J."/>
            <person name="Ramirez L."/>
            <person name="Alfaro M."/>
            <person name="Sun H."/>
            <person name="Tritt A."/>
            <person name="Yoshinaga Y."/>
            <person name="Zwiers L.-H."/>
            <person name="Turgeon B."/>
            <person name="Goodwin S."/>
            <person name="Spatafora J."/>
            <person name="Crous P."/>
            <person name="Grigoriev I."/>
        </authorList>
    </citation>
    <scope>NUCLEOTIDE SEQUENCE</scope>
    <source>
        <strain evidence="2">CBS 133067</strain>
    </source>
</reference>
<name>A0A9P4M4N0_9PEZI</name>
<feature type="region of interest" description="Disordered" evidence="1">
    <location>
        <begin position="1"/>
        <end position="73"/>
    </location>
</feature>
<organism evidence="2 3">
    <name type="scientific">Rhizodiscina lignyota</name>
    <dbReference type="NCBI Taxonomy" id="1504668"/>
    <lineage>
        <taxon>Eukaryota</taxon>
        <taxon>Fungi</taxon>
        <taxon>Dikarya</taxon>
        <taxon>Ascomycota</taxon>
        <taxon>Pezizomycotina</taxon>
        <taxon>Dothideomycetes</taxon>
        <taxon>Pleosporomycetidae</taxon>
        <taxon>Aulographales</taxon>
        <taxon>Rhizodiscinaceae</taxon>
        <taxon>Rhizodiscina</taxon>
    </lineage>
</organism>
<feature type="compositionally biased region" description="Basic and acidic residues" evidence="1">
    <location>
        <begin position="23"/>
        <end position="48"/>
    </location>
</feature>
<dbReference type="EMBL" id="ML978128">
    <property type="protein sequence ID" value="KAF2096985.1"/>
    <property type="molecule type" value="Genomic_DNA"/>
</dbReference>
<accession>A0A9P4M4N0</accession>
<evidence type="ECO:0000313" key="2">
    <source>
        <dbReference type="EMBL" id="KAF2096985.1"/>
    </source>
</evidence>
<dbReference type="AlphaFoldDB" id="A0A9P4M4N0"/>
<sequence>MPRDGSGASDNAIEAGENLTHGVGKEETSKVARADKVAEMPEPEKGKALEGMNASGGGSANPTNPEGQGGRRS</sequence>